<accession>A0ABQ9Z1L2</accession>
<evidence type="ECO:0000313" key="2">
    <source>
        <dbReference type="Proteomes" id="UP001234178"/>
    </source>
</evidence>
<keyword evidence="2" id="KW-1185">Reference proteome</keyword>
<gene>
    <name evidence="1" type="ORF">OUZ56_011916</name>
</gene>
<evidence type="ECO:0000313" key="1">
    <source>
        <dbReference type="EMBL" id="KAK4006758.1"/>
    </source>
</evidence>
<dbReference type="EMBL" id="JAOYFB010000002">
    <property type="protein sequence ID" value="KAK4006758.1"/>
    <property type="molecule type" value="Genomic_DNA"/>
</dbReference>
<comment type="caution">
    <text evidence="1">The sequence shown here is derived from an EMBL/GenBank/DDBJ whole genome shotgun (WGS) entry which is preliminary data.</text>
</comment>
<organism evidence="1 2">
    <name type="scientific">Daphnia magna</name>
    <dbReference type="NCBI Taxonomy" id="35525"/>
    <lineage>
        <taxon>Eukaryota</taxon>
        <taxon>Metazoa</taxon>
        <taxon>Ecdysozoa</taxon>
        <taxon>Arthropoda</taxon>
        <taxon>Crustacea</taxon>
        <taxon>Branchiopoda</taxon>
        <taxon>Diplostraca</taxon>
        <taxon>Cladocera</taxon>
        <taxon>Anomopoda</taxon>
        <taxon>Daphniidae</taxon>
        <taxon>Daphnia</taxon>
    </lineage>
</organism>
<reference evidence="1 2" key="1">
    <citation type="journal article" date="2023" name="Nucleic Acids Res.">
        <title>The hologenome of Daphnia magna reveals possible DNA methylation and microbiome-mediated evolution of the host genome.</title>
        <authorList>
            <person name="Chaturvedi A."/>
            <person name="Li X."/>
            <person name="Dhandapani V."/>
            <person name="Marshall H."/>
            <person name="Kissane S."/>
            <person name="Cuenca-Cambronero M."/>
            <person name="Asole G."/>
            <person name="Calvet F."/>
            <person name="Ruiz-Romero M."/>
            <person name="Marangio P."/>
            <person name="Guigo R."/>
            <person name="Rago D."/>
            <person name="Mirbahai L."/>
            <person name="Eastwood N."/>
            <person name="Colbourne J.K."/>
            <person name="Zhou J."/>
            <person name="Mallon E."/>
            <person name="Orsini L."/>
        </authorList>
    </citation>
    <scope>NUCLEOTIDE SEQUENCE [LARGE SCALE GENOMIC DNA]</scope>
    <source>
        <strain evidence="1">LRV0_1</strain>
    </source>
</reference>
<sequence>MVDSDRKNVIVVLESKGDEDSDDNFEICFSNENGKYSDLALIKKKLIAKSERVQNSLKDRDLIFKRQSDIKEGVWVVVSEDSPVKSGSIIKCTFKTSAKRSLHAATTDAAVMDPSSMPLVSNDEFIKELVVENVSTPVTIYDHSSQNVSTYDISHDNFFVLPQELIALKLQLKSTYYEVGSRIRMNGKIYGQTLSISKTSNLQFELIMKKSCEIFRQKWTESA</sequence>
<dbReference type="Proteomes" id="UP001234178">
    <property type="component" value="Unassembled WGS sequence"/>
</dbReference>
<proteinExistence type="predicted"/>
<protein>
    <submittedName>
        <fullName evidence="1">Uncharacterized protein</fullName>
    </submittedName>
</protein>
<name>A0ABQ9Z1L2_9CRUS</name>